<evidence type="ECO:0000256" key="5">
    <source>
        <dbReference type="SAM" id="Phobius"/>
    </source>
</evidence>
<dbReference type="OrthoDB" id="9811276at2"/>
<feature type="domain" description="Translocation and assembly module TamB C-terminal" evidence="6">
    <location>
        <begin position="1035"/>
        <end position="1480"/>
    </location>
</feature>
<dbReference type="HOGENOM" id="CLU_248368_0_0_10"/>
<dbReference type="EMBL" id="CP001099">
    <property type="protein sequence ID" value="ACF12218.1"/>
    <property type="molecule type" value="Genomic_DNA"/>
</dbReference>
<gene>
    <name evidence="7" type="ordered locus">Cpar_1826</name>
</gene>
<evidence type="ECO:0000256" key="2">
    <source>
        <dbReference type="ARBA" id="ARBA00022692"/>
    </source>
</evidence>
<comment type="subcellular location">
    <subcellularLocation>
        <location evidence="1">Membrane</location>
        <topology evidence="1">Single-pass membrane protein</topology>
    </subcellularLocation>
</comment>
<dbReference type="Pfam" id="PF04357">
    <property type="entry name" value="TamB"/>
    <property type="match status" value="1"/>
</dbReference>
<dbReference type="KEGG" id="cpc:Cpar_1826"/>
<dbReference type="GO" id="GO:0009306">
    <property type="term" value="P:protein secretion"/>
    <property type="evidence" value="ECO:0007669"/>
    <property type="project" value="InterPro"/>
</dbReference>
<dbReference type="InterPro" id="IPR007452">
    <property type="entry name" value="TamB_C"/>
</dbReference>
<accession>B3QQL5</accession>
<dbReference type="GO" id="GO:0005886">
    <property type="term" value="C:plasma membrane"/>
    <property type="evidence" value="ECO:0007669"/>
    <property type="project" value="InterPro"/>
</dbReference>
<feature type="transmembrane region" description="Helical" evidence="5">
    <location>
        <begin position="7"/>
        <end position="30"/>
    </location>
</feature>
<keyword evidence="8" id="KW-1185">Reference proteome</keyword>
<proteinExistence type="predicted"/>
<keyword evidence="4 5" id="KW-0472">Membrane</keyword>
<name>B3QQL5_CHLP8</name>
<keyword evidence="2 5" id="KW-0812">Transmembrane</keyword>
<dbReference type="eggNOG" id="COG2911">
    <property type="taxonomic scope" value="Bacteria"/>
</dbReference>
<evidence type="ECO:0000256" key="4">
    <source>
        <dbReference type="ARBA" id="ARBA00023136"/>
    </source>
</evidence>
<reference evidence="7" key="1">
    <citation type="submission" date="2008-06" db="EMBL/GenBank/DDBJ databases">
        <title>Complete sequence of Chlorobaculum parvum NCIB 8327.</title>
        <authorList>
            <consortium name="US DOE Joint Genome Institute"/>
            <person name="Lucas S."/>
            <person name="Copeland A."/>
            <person name="Lapidus A."/>
            <person name="Glavina del Rio T."/>
            <person name="Dalin E."/>
            <person name="Tice H."/>
            <person name="Bruce D."/>
            <person name="Goodwin L."/>
            <person name="Pitluck S."/>
            <person name="Schmutz J."/>
            <person name="Larimer F."/>
            <person name="Land M."/>
            <person name="Hauser L."/>
            <person name="Kyrpides N."/>
            <person name="Mikhailova N."/>
            <person name="Zhao F."/>
            <person name="Li T."/>
            <person name="Liu Z."/>
            <person name="Overmann J."/>
            <person name="Bryant D.A."/>
            <person name="Richardson P."/>
        </authorList>
    </citation>
    <scope>NUCLEOTIDE SEQUENCE [LARGE SCALE GENOMIC DNA]</scope>
    <source>
        <strain evidence="7">NCIB 8327</strain>
    </source>
</reference>
<evidence type="ECO:0000256" key="1">
    <source>
        <dbReference type="ARBA" id="ARBA00004167"/>
    </source>
</evidence>
<evidence type="ECO:0000313" key="7">
    <source>
        <dbReference type="EMBL" id="ACF12218.1"/>
    </source>
</evidence>
<organism evidence="7 8">
    <name type="scientific">Chlorobaculum parvum (strain DSM 263 / NCIMB 8327)</name>
    <name type="common">Chlorobium vibrioforme subsp. thiosulfatophilum</name>
    <dbReference type="NCBI Taxonomy" id="517417"/>
    <lineage>
        <taxon>Bacteria</taxon>
        <taxon>Pseudomonadati</taxon>
        <taxon>Chlorobiota</taxon>
        <taxon>Chlorobiia</taxon>
        <taxon>Chlorobiales</taxon>
        <taxon>Chlorobiaceae</taxon>
        <taxon>Chlorobaculum</taxon>
    </lineage>
</organism>
<evidence type="ECO:0000259" key="6">
    <source>
        <dbReference type="Pfam" id="PF04357"/>
    </source>
</evidence>
<evidence type="ECO:0000313" key="8">
    <source>
        <dbReference type="Proteomes" id="UP000008811"/>
    </source>
</evidence>
<keyword evidence="3 5" id="KW-1133">Transmembrane helix</keyword>
<dbReference type="Proteomes" id="UP000008811">
    <property type="component" value="Chromosome"/>
</dbReference>
<protein>
    <recommendedName>
        <fullName evidence="6">Translocation and assembly module TamB C-terminal domain-containing protein</fullName>
    </recommendedName>
</protein>
<sequence>MEKVKKYSHIVMTVASITVIVLVIAAAVVLNSGMIDLFVKQQFLSLFNNEYRGRLELKETRVRFPDQITLVAPAIYEEDAKTPVAGAETIDIRFNFLSLLRPKITLLSFRNVEVKGAKIDIIEHDDGELNLQKVFLREHPEAPEVLAIEKFRARHFTIQNGSFSWKEKTGRTWKAENLKLNVSKAFVAKYEIMGKIKELHFDMPDRNLKLRSGTGMLAFTSVRSDVISLDLQTDKSRAQLSVSMDGLDIFSGLSKERLMNNRTFVHIEALDIDSSELGRFVELPAIPSGMYYLQGDAKGTLSDLKILPTSIEHGDSNLALEGEVLNLLDPKVLSFKLDIDQSRIEPELFDGLLKEERYRELAAESGGIEFSGMLRGRLDRWTTELDFSTALGDGSADFETSRTTSGNYQATGSFTLEDAQLHRFIGIDDVESGFSGDGNFQASPGAVNAEVSVNSAFWQEQTVSSGSLKLDFNNNKLDLSTRLYGENGEELVMSGNLDLSKQVPSYEASGTVKKLDLSKASGMKKLATDLNGSFKVNGSGLNAAALNVKASILFEPSYFNSYRFREKSAVTASIAQSEGSSSIAISSDAFDLAVEGRASLDQIINATQNAAACIAKEFGAAQPIPPQASNAPFTFNYRAAVRDLSPLRPFLQAGELQFTGSASGKASGNSDKLSIDAAIDCPSLSSGNTFSMSNATMNASVSCQAGRVSSAKLRGSIREMNLFERKVSNLSLTSSLDNDRIDASLKCAMPQFDETLTATAHGLRRDKLTTVTIDSFQLTNPNGTWQARAGGTIDIAPNFLRFNRVRFSKAAQAMELDGLLSSSQPGTFRCTFSQVDLAETKFVLLDRAFEPLKGLADIRLTVSGSPGAKTSALDLQGRGITWNELNVGTVTMNATHSGNALRFDLESRGSSAPANGSKGSIPVNTIKGSGSIPLVLNYSPFELRIPENRPIRVSLRSDDLSAKVIAALVPAVVDQAEGTIPTDLRIAGSMPKPEIFLTTTLNNTSLRVAATRVTYRVNGRIIGTPSRIDFGNLKVSAEQGGTGTVSGIVGIEGLKPVSVNLYGTLDKLLLYNKPDLKDDTNFGTITGSTRNIRFYGDLSAPTAEGELRFNSVDFSIYRKGSGESAKYIGVEKFITFVPRNPLPKQIEAAKETQEEAPEFYYTLLDILQIKNLKLSANVPLKGTMIFDRIRGERIESTLNNLSLVVNKSGQRFSLFGSVDITGGKYTFSNSGFDLENGGRISWNNEEIRDGRLIDIYGGKQVSAYDPRTGERDNVKLLIAVSGTIEKPNVRMGYYLNDDPQPYSAVNKIGRQASHIDPNADLNVITMLFTRQWYLNPQRQGVINGNTPVSSVGVSAGTGLISSQISGLVQDIAGLESFNLNLGTGADGNLSDLELYFSLLVPGTGGKVRFIGTGTTPVSRSNTTTPNYYYGSSQKIEYRVNPKVYIEAFRSYGMTGNDAAYINLLKPTENWGVSVSYRKKFHTWSQFWDGLFGGKKKSEEQEAVKEKQE</sequence>
<dbReference type="STRING" id="517417.Cpar_1826"/>
<evidence type="ECO:0000256" key="3">
    <source>
        <dbReference type="ARBA" id="ARBA00022989"/>
    </source>
</evidence>